<sequence length="145" mass="14664">MSGLPWSDSTVRAALGLAAAPAPQGTVYSGVSTDSRTVEPGDLYVALAGARFDGHDFLADALARGARGAVVSRPAAVGGAAPRYVVSDTLVALGALAAWRRAELKVPVVAITGSAGKTTTKDLTRGALAGTLRVHATKGNLNNRI</sequence>
<dbReference type="PANTHER" id="PTHR43024">
    <property type="entry name" value="UDP-N-ACETYLMURAMOYL-TRIPEPTIDE--D-ALANYL-D-ALANINE LIGASE"/>
    <property type="match status" value="1"/>
</dbReference>
<reference evidence="5" key="1">
    <citation type="submission" date="2011-04" db="EMBL/GenBank/DDBJ databases">
        <title>Taxonomic and functional metagenomic profiling of the microbial community in the anoxic sediment of a brackish shallow lake (Laguna de Carrizo Central Spain).</title>
        <authorList>
            <consortium name="CONSOLIDER consortium CSD2007-00005"/>
            <person name="Guazzaroni M.-E."/>
            <person name="Richter M."/>
            <person name="Garcia-Salamanca A."/>
            <person name="Yarza P."/>
            <person name="Ferrer M."/>
        </authorList>
    </citation>
    <scope>NUCLEOTIDE SEQUENCE</scope>
</reference>
<dbReference type="GO" id="GO:0005524">
    <property type="term" value="F:ATP binding"/>
    <property type="evidence" value="ECO:0007669"/>
    <property type="project" value="UniProtKB-KW"/>
</dbReference>
<dbReference type="Gene3D" id="3.40.1190.10">
    <property type="entry name" value="Mur-like, catalytic domain"/>
    <property type="match status" value="1"/>
</dbReference>
<dbReference type="AlphaFoldDB" id="F8UHC1"/>
<keyword evidence="1 5" id="KW-0436">Ligase</keyword>
<dbReference type="Gene3D" id="3.40.1390.10">
    <property type="entry name" value="MurE/MurF, N-terminal domain"/>
    <property type="match status" value="1"/>
</dbReference>
<dbReference type="Pfam" id="PF01225">
    <property type="entry name" value="Mur_ligase"/>
    <property type="match status" value="1"/>
</dbReference>
<organism evidence="5">
    <name type="scientific">uncultured microorganism</name>
    <dbReference type="NCBI Taxonomy" id="358574"/>
    <lineage>
        <taxon>unclassified sequences</taxon>
        <taxon>environmental samples</taxon>
    </lineage>
</organism>
<dbReference type="EMBL" id="JF805120">
    <property type="protein sequence ID" value="AEI30428.1"/>
    <property type="molecule type" value="Genomic_DNA"/>
</dbReference>
<feature type="non-terminal residue" evidence="5">
    <location>
        <position position="145"/>
    </location>
</feature>
<feature type="domain" description="Mur ligase N-terminal catalytic" evidence="4">
    <location>
        <begin position="28"/>
        <end position="86"/>
    </location>
</feature>
<dbReference type="GO" id="GO:0016881">
    <property type="term" value="F:acid-amino acid ligase activity"/>
    <property type="evidence" value="ECO:0007669"/>
    <property type="project" value="InterPro"/>
</dbReference>
<dbReference type="InterPro" id="IPR051046">
    <property type="entry name" value="MurCDEF_CellWall_CoF430Synth"/>
</dbReference>
<dbReference type="EC" id="6.3.2.-" evidence="5"/>
<dbReference type="InterPro" id="IPR000713">
    <property type="entry name" value="Mur_ligase_N"/>
</dbReference>
<dbReference type="SUPFAM" id="SSF63418">
    <property type="entry name" value="MurE/MurF N-terminal domain"/>
    <property type="match status" value="1"/>
</dbReference>
<dbReference type="PANTHER" id="PTHR43024:SF1">
    <property type="entry name" value="UDP-N-ACETYLMURAMOYL-TRIPEPTIDE--D-ALANYL-D-ALANINE LIGASE"/>
    <property type="match status" value="1"/>
</dbReference>
<proteinExistence type="predicted"/>
<name>F8UHC1_9ZZZZ</name>
<protein>
    <submittedName>
        <fullName evidence="5">Mur ligase N-terminal domain-containing protein</fullName>
        <ecNumber evidence="5">6.3.2.-</ecNumber>
    </submittedName>
</protein>
<accession>F8UHC1</accession>
<dbReference type="InterPro" id="IPR036565">
    <property type="entry name" value="Mur-like_cat_sf"/>
</dbReference>
<keyword evidence="3" id="KW-0067">ATP-binding</keyword>
<gene>
    <name evidence="5" type="ORF">LDC_03745</name>
</gene>
<keyword evidence="2" id="KW-0547">Nucleotide-binding</keyword>
<evidence type="ECO:0000256" key="1">
    <source>
        <dbReference type="ARBA" id="ARBA00022598"/>
    </source>
</evidence>
<evidence type="ECO:0000313" key="5">
    <source>
        <dbReference type="EMBL" id="AEI30428.1"/>
    </source>
</evidence>
<dbReference type="InterPro" id="IPR035911">
    <property type="entry name" value="MurE/MurF_N"/>
</dbReference>
<dbReference type="SUPFAM" id="SSF53623">
    <property type="entry name" value="MurD-like peptide ligases, catalytic domain"/>
    <property type="match status" value="1"/>
</dbReference>
<evidence type="ECO:0000256" key="3">
    <source>
        <dbReference type="ARBA" id="ARBA00022840"/>
    </source>
</evidence>
<evidence type="ECO:0000259" key="4">
    <source>
        <dbReference type="Pfam" id="PF01225"/>
    </source>
</evidence>
<evidence type="ECO:0000256" key="2">
    <source>
        <dbReference type="ARBA" id="ARBA00022741"/>
    </source>
</evidence>